<dbReference type="Proteomes" id="UP000076738">
    <property type="component" value="Unassembled WGS sequence"/>
</dbReference>
<evidence type="ECO:0000313" key="2">
    <source>
        <dbReference type="Proteomes" id="UP000076738"/>
    </source>
</evidence>
<accession>A0A167L6B9</accession>
<gene>
    <name evidence="1" type="ORF">CALVIDRAFT_168541</name>
</gene>
<dbReference type="InterPro" id="IPR032675">
    <property type="entry name" value="LRR_dom_sf"/>
</dbReference>
<organism evidence="1 2">
    <name type="scientific">Calocera viscosa (strain TUFC12733)</name>
    <dbReference type="NCBI Taxonomy" id="1330018"/>
    <lineage>
        <taxon>Eukaryota</taxon>
        <taxon>Fungi</taxon>
        <taxon>Dikarya</taxon>
        <taxon>Basidiomycota</taxon>
        <taxon>Agaricomycotina</taxon>
        <taxon>Dacrymycetes</taxon>
        <taxon>Dacrymycetales</taxon>
        <taxon>Dacrymycetaceae</taxon>
        <taxon>Calocera</taxon>
    </lineage>
</organism>
<reference evidence="1 2" key="1">
    <citation type="journal article" date="2016" name="Mol. Biol. Evol.">
        <title>Comparative Genomics of Early-Diverging Mushroom-Forming Fungi Provides Insights into the Origins of Lignocellulose Decay Capabilities.</title>
        <authorList>
            <person name="Nagy L.G."/>
            <person name="Riley R."/>
            <person name="Tritt A."/>
            <person name="Adam C."/>
            <person name="Daum C."/>
            <person name="Floudas D."/>
            <person name="Sun H."/>
            <person name="Yadav J.S."/>
            <person name="Pangilinan J."/>
            <person name="Larsson K.H."/>
            <person name="Matsuura K."/>
            <person name="Barry K."/>
            <person name="Labutti K."/>
            <person name="Kuo R."/>
            <person name="Ohm R.A."/>
            <person name="Bhattacharya S.S."/>
            <person name="Shirouzu T."/>
            <person name="Yoshinaga Y."/>
            <person name="Martin F.M."/>
            <person name="Grigoriev I.V."/>
            <person name="Hibbett D.S."/>
        </authorList>
    </citation>
    <scope>NUCLEOTIDE SEQUENCE [LARGE SCALE GENOMIC DNA]</scope>
    <source>
        <strain evidence="1 2">TUFC12733</strain>
    </source>
</reference>
<dbReference type="AlphaFoldDB" id="A0A167L6B9"/>
<sequence>MLQHFRSQIQANKNAISLKVQHLERERPTAARKDRLHQLRQKLVELDCDIDMLPNEILRCIFEIGSRYGADTSYSIIVSHVCQRWRAIALATAFMWSNITLDLPLRKIGRDYLSAFPILTSRAVMCPVNLTVKVSRHGSDATISNSLSFLKRCLIGPDKTGMVAHSRRNSVDSLFTLDFISADLASRLCSLTLSYNGRMSNDDDDGFKNLRGVLERCCAIEILIIEDLYLSDQYEVSVLHEHTVNLPLLRELHLRDNEEEYGDLCCNLLPCIHAPLTTLSFYLPYLDVDVDIPMEWCNALSFADSVCTLNLCCSFDTNISTVVNLLLHLPKLEAIFLEKCCNLTEDFSSVQMSEKYITRLKKIGLVDLRRPGSSKVLMEFLERHGLPRSAHDGTLEVSVLLIWTEGHSFFNAGDKARMDWIWLQENVQTLAYENPPDRKNRWYST</sequence>
<dbReference type="SUPFAM" id="SSF52047">
    <property type="entry name" value="RNI-like"/>
    <property type="match status" value="1"/>
</dbReference>
<proteinExistence type="predicted"/>
<dbReference type="STRING" id="1330018.A0A167L6B9"/>
<evidence type="ECO:0000313" key="1">
    <source>
        <dbReference type="EMBL" id="KZO95374.1"/>
    </source>
</evidence>
<keyword evidence="2" id="KW-1185">Reference proteome</keyword>
<protein>
    <submittedName>
        <fullName evidence="1">Uncharacterized protein</fullName>
    </submittedName>
</protein>
<dbReference type="Gene3D" id="1.20.1280.50">
    <property type="match status" value="1"/>
</dbReference>
<name>A0A167L6B9_CALVF</name>
<dbReference type="Gene3D" id="3.80.10.10">
    <property type="entry name" value="Ribonuclease Inhibitor"/>
    <property type="match status" value="1"/>
</dbReference>
<dbReference type="EMBL" id="KV417289">
    <property type="protein sequence ID" value="KZO95374.1"/>
    <property type="molecule type" value="Genomic_DNA"/>
</dbReference>
<dbReference type="OrthoDB" id="3229088at2759"/>